<keyword evidence="2" id="KW-1185">Reference proteome</keyword>
<reference evidence="1 2" key="1">
    <citation type="submission" date="2020-05" db="EMBL/GenBank/DDBJ databases">
        <title>WGS assembly of Panicum virgatum.</title>
        <authorList>
            <person name="Lovell J.T."/>
            <person name="Jenkins J."/>
            <person name="Shu S."/>
            <person name="Juenger T.E."/>
            <person name="Schmutz J."/>
        </authorList>
    </citation>
    <scope>NUCLEOTIDE SEQUENCE [LARGE SCALE GENOMIC DNA]</scope>
    <source>
        <strain evidence="2">cv. AP13</strain>
    </source>
</reference>
<organism evidence="1 2">
    <name type="scientific">Panicum virgatum</name>
    <name type="common">Blackwell switchgrass</name>
    <dbReference type="NCBI Taxonomy" id="38727"/>
    <lineage>
        <taxon>Eukaryota</taxon>
        <taxon>Viridiplantae</taxon>
        <taxon>Streptophyta</taxon>
        <taxon>Embryophyta</taxon>
        <taxon>Tracheophyta</taxon>
        <taxon>Spermatophyta</taxon>
        <taxon>Magnoliopsida</taxon>
        <taxon>Liliopsida</taxon>
        <taxon>Poales</taxon>
        <taxon>Poaceae</taxon>
        <taxon>PACMAD clade</taxon>
        <taxon>Panicoideae</taxon>
        <taxon>Panicodae</taxon>
        <taxon>Paniceae</taxon>
        <taxon>Panicinae</taxon>
        <taxon>Panicum</taxon>
        <taxon>Panicum sect. Hiantes</taxon>
    </lineage>
</organism>
<evidence type="ECO:0000313" key="2">
    <source>
        <dbReference type="Proteomes" id="UP000823388"/>
    </source>
</evidence>
<dbReference type="Proteomes" id="UP000823388">
    <property type="component" value="Chromosome 1N"/>
</dbReference>
<dbReference type="EMBL" id="CM029038">
    <property type="protein sequence ID" value="KAG2652565.1"/>
    <property type="molecule type" value="Genomic_DNA"/>
</dbReference>
<dbReference type="SUPFAM" id="SSF50386">
    <property type="entry name" value="STI-like"/>
    <property type="match status" value="1"/>
</dbReference>
<dbReference type="SMART" id="SM00452">
    <property type="entry name" value="STI"/>
    <property type="match status" value="1"/>
</dbReference>
<dbReference type="GO" id="GO:0004866">
    <property type="term" value="F:endopeptidase inhibitor activity"/>
    <property type="evidence" value="ECO:0007669"/>
    <property type="project" value="InterPro"/>
</dbReference>
<dbReference type="InterPro" id="IPR011065">
    <property type="entry name" value="Kunitz_inhibitor_STI-like_sf"/>
</dbReference>
<feature type="non-terminal residue" evidence="1">
    <location>
        <position position="162"/>
    </location>
</feature>
<dbReference type="PANTHER" id="PTHR33107:SF5">
    <property type="entry name" value="KUNITZ TRYPSIN INHIBITOR 5"/>
    <property type="match status" value="1"/>
</dbReference>
<dbReference type="InterPro" id="IPR002160">
    <property type="entry name" value="Prot_inh_Kunz-lg"/>
</dbReference>
<comment type="caution">
    <text evidence="1">The sequence shown here is derived from an EMBL/GenBank/DDBJ whole genome shotgun (WGS) entry which is preliminary data.</text>
</comment>
<name>A0A8T0WZC5_PANVG</name>
<evidence type="ECO:0000313" key="1">
    <source>
        <dbReference type="EMBL" id="KAG2652565.1"/>
    </source>
</evidence>
<protein>
    <submittedName>
        <fullName evidence="1">Uncharacterized protein</fullName>
    </submittedName>
</protein>
<dbReference type="PANTHER" id="PTHR33107">
    <property type="entry name" value="KUNITZ TRYPSIN INHIBITOR 2"/>
    <property type="match status" value="1"/>
</dbReference>
<accession>A0A8T0WZC5</accession>
<dbReference type="Pfam" id="PF00197">
    <property type="entry name" value="Kunitz_legume"/>
    <property type="match status" value="1"/>
</dbReference>
<gene>
    <name evidence="1" type="ORF">PVAP13_1NG361700</name>
</gene>
<proteinExistence type="predicted"/>
<sequence>MSNSTYYILPVVEGGNGSGLIMSYEWRPCNYFIAQAQGKAKDGMAVRIRPSNASRLNPVAIPLSTDVMITFHVTAVCVQPMFWHISVGFPLSTSSRPRQHVAVGPSPDMLFHIERHDDGAAKGYKLVCCNGTGPCESLGLYASKGENWLTTSASPFVVVFKK</sequence>
<dbReference type="AlphaFoldDB" id="A0A8T0WZC5"/>
<dbReference type="Gene3D" id="2.80.10.50">
    <property type="match status" value="1"/>
</dbReference>